<feature type="compositionally biased region" description="Pro residues" evidence="1">
    <location>
        <begin position="17"/>
        <end position="27"/>
    </location>
</feature>
<gene>
    <name evidence="2" type="ORF">Cvel_1253</name>
</gene>
<reference evidence="2" key="1">
    <citation type="submission" date="2014-11" db="EMBL/GenBank/DDBJ databases">
        <authorList>
            <person name="Otto D Thomas"/>
            <person name="Naeem Raeece"/>
        </authorList>
    </citation>
    <scope>NUCLEOTIDE SEQUENCE</scope>
</reference>
<sequence length="77" mass="8006">MSPPDVFSASGQAGQGDPPPSVPPVSDPPHLVAEASSGDGLPAPLRTPTRLCQRGTRPPTTPSELLVQVFLDLLLHM</sequence>
<dbReference type="EMBL" id="CDMZ01003503">
    <property type="protein sequence ID" value="CEM46614.1"/>
    <property type="molecule type" value="Genomic_DNA"/>
</dbReference>
<name>A0A0G4HQS7_9ALVE</name>
<organism evidence="2">
    <name type="scientific">Chromera velia CCMP2878</name>
    <dbReference type="NCBI Taxonomy" id="1169474"/>
    <lineage>
        <taxon>Eukaryota</taxon>
        <taxon>Sar</taxon>
        <taxon>Alveolata</taxon>
        <taxon>Colpodellida</taxon>
        <taxon>Chromeraceae</taxon>
        <taxon>Chromera</taxon>
    </lineage>
</organism>
<dbReference type="VEuPathDB" id="CryptoDB:Cvel_1253"/>
<dbReference type="AlphaFoldDB" id="A0A0G4HQS7"/>
<protein>
    <submittedName>
        <fullName evidence="2">Uncharacterized protein</fullName>
    </submittedName>
</protein>
<feature type="region of interest" description="Disordered" evidence="1">
    <location>
        <begin position="1"/>
        <end position="61"/>
    </location>
</feature>
<evidence type="ECO:0000256" key="1">
    <source>
        <dbReference type="SAM" id="MobiDB-lite"/>
    </source>
</evidence>
<proteinExistence type="predicted"/>
<evidence type="ECO:0000313" key="2">
    <source>
        <dbReference type="EMBL" id="CEM46614.1"/>
    </source>
</evidence>
<accession>A0A0G4HQS7</accession>